<sequence length="563" mass="61561">MSLKHLFKAGSSRKKTGGCCRVCEDFCIENPVVVILSVYLKVHMEQTDKEAAEVTFSTLGPMPLNAGDTGYGSVPAPGLSSSVGGSESAPLLIPEPDVVQQWRPLSKQELEVAAGGPGWRKVRCYLVALFWLAWLAILATSIAIIVKSPRPVAKPLKWWQKSLFYQLQPDMFLEEKKEGSGGINVLCEQLPYLRSLGIGALILEGLFDKEASPLNITVTGKSLGTLPEIEHLLRECSKAGLKVVLDFCELEDVADEPLKPSETVQRALRFWLEHGVAGFSICDTDAAYSEKTLSMWRGVFKEFSSEEEERIVVVKQTRDVLPPLNNSSQVNVTLVDLVIRSILPTSPQLNSAQEVADAIETRLQIPGDIWPSWTVGGKASYDLKKLLLVLIMTLPGSPAVQYDEDLNQTQNVSLHLASSNAEQKSKPPESHADKDKMKRSAVALFNSLSHSRAREEALLYGNFTFLPFNSSSNSTSNSTLSSPTSPPILAFLRSWGCVHFLILLNVGPELHALDPAWAPSLPAAGVFVTSTGMDRLGSTSLYTLELQPHEAIVIKLFEAGSYS</sequence>
<keyword evidence="2" id="KW-1133">Transmembrane helix</keyword>
<dbReference type="GO" id="GO:0015823">
    <property type="term" value="P:phenylalanine transport"/>
    <property type="evidence" value="ECO:0007669"/>
    <property type="project" value="TreeGrafter"/>
</dbReference>
<dbReference type="GO" id="GO:0015190">
    <property type="term" value="F:L-leucine transmembrane transporter activity"/>
    <property type="evidence" value="ECO:0007669"/>
    <property type="project" value="TreeGrafter"/>
</dbReference>
<dbReference type="GO" id="GO:1903801">
    <property type="term" value="P:L-leucine import across plasma membrane"/>
    <property type="evidence" value="ECO:0007669"/>
    <property type="project" value="TreeGrafter"/>
</dbReference>
<dbReference type="Proteomes" id="UP001314229">
    <property type="component" value="Unassembled WGS sequence"/>
</dbReference>
<dbReference type="Gene3D" id="3.20.20.80">
    <property type="entry name" value="Glycosidases"/>
    <property type="match status" value="1"/>
</dbReference>
<dbReference type="InterPro" id="IPR042280">
    <property type="entry name" value="SLC3A2"/>
</dbReference>
<proteinExistence type="predicted"/>
<dbReference type="SUPFAM" id="SSF51445">
    <property type="entry name" value="(Trans)glycosidases"/>
    <property type="match status" value="1"/>
</dbReference>
<dbReference type="Pfam" id="PF16028">
    <property type="entry name" value="SLC3A2_N"/>
    <property type="match status" value="1"/>
</dbReference>
<dbReference type="GO" id="GO:0016324">
    <property type="term" value="C:apical plasma membrane"/>
    <property type="evidence" value="ECO:0007669"/>
    <property type="project" value="TreeGrafter"/>
</dbReference>
<dbReference type="EMBL" id="CAWUFR010000065">
    <property type="protein sequence ID" value="CAK6963404.1"/>
    <property type="molecule type" value="Genomic_DNA"/>
</dbReference>
<dbReference type="InterPro" id="IPR031984">
    <property type="entry name" value="SLC3A2_N"/>
</dbReference>
<evidence type="ECO:0000313" key="4">
    <source>
        <dbReference type="EMBL" id="CAK6963404.1"/>
    </source>
</evidence>
<evidence type="ECO:0000259" key="3">
    <source>
        <dbReference type="Pfam" id="PF16028"/>
    </source>
</evidence>
<dbReference type="GO" id="GO:0016323">
    <property type="term" value="C:basolateral plasma membrane"/>
    <property type="evidence" value="ECO:0007669"/>
    <property type="project" value="TreeGrafter"/>
</dbReference>
<dbReference type="GO" id="GO:0015173">
    <property type="term" value="F:aromatic amino acid transmembrane transporter activity"/>
    <property type="evidence" value="ECO:0007669"/>
    <property type="project" value="TreeGrafter"/>
</dbReference>
<feature type="transmembrane region" description="Helical" evidence="2">
    <location>
        <begin position="124"/>
        <end position="146"/>
    </location>
</feature>
<name>A0AAV1NX60_SCOSC</name>
<evidence type="ECO:0000256" key="1">
    <source>
        <dbReference type="SAM" id="MobiDB-lite"/>
    </source>
</evidence>
<dbReference type="Gene3D" id="2.60.40.1180">
    <property type="entry name" value="Golgi alpha-mannosidase II"/>
    <property type="match status" value="1"/>
</dbReference>
<dbReference type="AlphaFoldDB" id="A0AAV1NX60"/>
<accession>A0AAV1NX60</accession>
<feature type="compositionally biased region" description="Basic and acidic residues" evidence="1">
    <location>
        <begin position="423"/>
        <end position="436"/>
    </location>
</feature>
<dbReference type="GO" id="GO:0005975">
    <property type="term" value="P:carbohydrate metabolic process"/>
    <property type="evidence" value="ECO:0007669"/>
    <property type="project" value="InterPro"/>
</dbReference>
<comment type="caution">
    <text evidence="4">The sequence shown here is derived from an EMBL/GenBank/DDBJ whole genome shotgun (WGS) entry which is preliminary data.</text>
</comment>
<evidence type="ECO:0000313" key="5">
    <source>
        <dbReference type="Proteomes" id="UP001314229"/>
    </source>
</evidence>
<reference evidence="4 5" key="1">
    <citation type="submission" date="2024-01" db="EMBL/GenBank/DDBJ databases">
        <authorList>
            <person name="Alioto T."/>
            <person name="Alioto T."/>
            <person name="Gomez Garrido J."/>
        </authorList>
    </citation>
    <scope>NUCLEOTIDE SEQUENCE [LARGE SCALE GENOMIC DNA]</scope>
</reference>
<feature type="region of interest" description="Disordered" evidence="1">
    <location>
        <begin position="417"/>
        <end position="436"/>
    </location>
</feature>
<protein>
    <submittedName>
        <fullName evidence="4">F2 cell-surface antigen heavy chain</fullName>
    </submittedName>
</protein>
<dbReference type="PANTHER" id="PTHR46673:SF2">
    <property type="entry name" value="4F2 CELL-SURFACE ANTIGEN HEAVY CHAIN-LIKE"/>
    <property type="match status" value="1"/>
</dbReference>
<evidence type="ECO:0000256" key="2">
    <source>
        <dbReference type="SAM" id="Phobius"/>
    </source>
</evidence>
<keyword evidence="5" id="KW-1185">Reference proteome</keyword>
<dbReference type="GO" id="GO:0015180">
    <property type="term" value="F:L-alanine transmembrane transporter activity"/>
    <property type="evidence" value="ECO:0007669"/>
    <property type="project" value="TreeGrafter"/>
</dbReference>
<feature type="domain" description="Solute carrier family 3 member 2 N-terminal" evidence="3">
    <location>
        <begin position="102"/>
        <end position="164"/>
    </location>
</feature>
<dbReference type="InterPro" id="IPR017853">
    <property type="entry name" value="GH"/>
</dbReference>
<organism evidence="4 5">
    <name type="scientific">Scomber scombrus</name>
    <name type="common">Atlantic mackerel</name>
    <name type="synonym">Scomber vernalis</name>
    <dbReference type="NCBI Taxonomy" id="13677"/>
    <lineage>
        <taxon>Eukaryota</taxon>
        <taxon>Metazoa</taxon>
        <taxon>Chordata</taxon>
        <taxon>Craniata</taxon>
        <taxon>Vertebrata</taxon>
        <taxon>Euteleostomi</taxon>
        <taxon>Actinopterygii</taxon>
        <taxon>Neopterygii</taxon>
        <taxon>Teleostei</taxon>
        <taxon>Neoteleostei</taxon>
        <taxon>Acanthomorphata</taxon>
        <taxon>Pelagiaria</taxon>
        <taxon>Scombriformes</taxon>
        <taxon>Scombridae</taxon>
        <taxon>Scomber</taxon>
    </lineage>
</organism>
<gene>
    <name evidence="4" type="ORF">FSCOSCO3_A001921</name>
</gene>
<dbReference type="PANTHER" id="PTHR46673">
    <property type="entry name" value="4F2 CELL-SURFACE ANTIGEN HEAVY CHAIN"/>
    <property type="match status" value="1"/>
</dbReference>
<dbReference type="GO" id="GO:1904273">
    <property type="term" value="P:L-alanine import across plasma membrane"/>
    <property type="evidence" value="ECO:0007669"/>
    <property type="project" value="TreeGrafter"/>
</dbReference>
<keyword evidence="2" id="KW-0812">Transmembrane</keyword>
<dbReference type="InterPro" id="IPR013780">
    <property type="entry name" value="Glyco_hydro_b"/>
</dbReference>
<keyword evidence="2" id="KW-0472">Membrane</keyword>